<reference evidence="1 2" key="1">
    <citation type="submission" date="2022-09" db="EMBL/GenBank/DDBJ databases">
        <title>Xylan utilization by haloarchaea-nanohaloarchaea associations.</title>
        <authorList>
            <person name="Yakimov M."/>
        </authorList>
    </citation>
    <scope>NUCLEOTIDE SEQUENCE [LARGE SCALE GENOMIC DNA]</scope>
    <source>
        <strain evidence="1 2">SVXNc</strain>
    </source>
</reference>
<organism evidence="1 2">
    <name type="scientific">Candidatus Nanohalococcus occultus</name>
    <dbReference type="NCBI Taxonomy" id="2978047"/>
    <lineage>
        <taxon>Archaea</taxon>
        <taxon>Candidatus Nanohalarchaeota</taxon>
        <taxon>Candidatus Nanohalarchaeota incertae sedis</taxon>
        <taxon>Candidatus Nanohalococcus</taxon>
    </lineage>
</organism>
<dbReference type="RefSeq" id="WP_347722038.1">
    <property type="nucleotide sequence ID" value="NZ_CP104395.1"/>
</dbReference>
<evidence type="ECO:0000313" key="2">
    <source>
        <dbReference type="Proteomes" id="UP001218034"/>
    </source>
</evidence>
<evidence type="ECO:0000313" key="1">
    <source>
        <dbReference type="EMBL" id="WEL19167.1"/>
    </source>
</evidence>
<sequence>MSEKIVKLTADSLEERFDQKVDAFQPSDENERFILKMGRTTVLINVGLKTFTPLKRGDSENYMKLKEFFSDVGLRYQSSSIRNT</sequence>
<proteinExistence type="predicted"/>
<accession>A0ABY8CDA1</accession>
<dbReference type="EMBL" id="CP104395">
    <property type="protein sequence ID" value="WEL19167.1"/>
    <property type="molecule type" value="Genomic_DNA"/>
</dbReference>
<protein>
    <submittedName>
        <fullName evidence="1">Uncharacterized protein</fullName>
    </submittedName>
</protein>
<keyword evidence="2" id="KW-1185">Reference proteome</keyword>
<dbReference type="Proteomes" id="UP001218034">
    <property type="component" value="Chromosome"/>
</dbReference>
<dbReference type="GeneID" id="90589569"/>
<gene>
    <name evidence="1" type="ORF">SVXNc_0135</name>
</gene>
<name>A0ABY8CDA1_9ARCH</name>